<organism evidence="1 2">
    <name type="scientific">Hymenobacter nivis</name>
    <dbReference type="NCBI Taxonomy" id="1850093"/>
    <lineage>
        <taxon>Bacteria</taxon>
        <taxon>Pseudomonadati</taxon>
        <taxon>Bacteroidota</taxon>
        <taxon>Cytophagia</taxon>
        <taxon>Cytophagales</taxon>
        <taxon>Hymenobacteraceae</taxon>
        <taxon>Hymenobacter</taxon>
    </lineage>
</organism>
<dbReference type="AlphaFoldDB" id="A0A2Z3GD40"/>
<keyword evidence="2" id="KW-1185">Reference proteome</keyword>
<evidence type="ECO:0000313" key="1">
    <source>
        <dbReference type="EMBL" id="AWM31343.1"/>
    </source>
</evidence>
<name>A0A2Z3GD40_9BACT</name>
<sequence length="62" mass="7677">MSAALTRCERTERRNQRLRDAFYAHYTNLPRPRKYSREYVIAQLSEEYHLSLRTVERILYRK</sequence>
<dbReference type="EMBL" id="CP029145">
    <property type="protein sequence ID" value="AWM31343.1"/>
    <property type="molecule type" value="Genomic_DNA"/>
</dbReference>
<accession>A0A2Z3GD40</accession>
<dbReference type="OrthoDB" id="887220at2"/>
<dbReference type="RefSeq" id="WP_109651711.1">
    <property type="nucleotide sequence ID" value="NZ_CP029145.1"/>
</dbReference>
<dbReference type="KEGG" id="hnv:DDQ68_00205"/>
<proteinExistence type="predicted"/>
<reference evidence="2" key="1">
    <citation type="submission" date="2018-04" db="EMBL/GenBank/DDBJ databases">
        <title>Complete genome of Antarctic heterotrophic bacterium Hymenobacter nivis.</title>
        <authorList>
            <person name="Terashima M."/>
        </authorList>
    </citation>
    <scope>NUCLEOTIDE SEQUENCE [LARGE SCALE GENOMIC DNA]</scope>
    <source>
        <strain evidence="2">NBRC 111535</strain>
    </source>
</reference>
<gene>
    <name evidence="1" type="ORF">DDQ68_00205</name>
</gene>
<protein>
    <submittedName>
        <fullName evidence="1">Uncharacterized protein</fullName>
    </submittedName>
</protein>
<dbReference type="Proteomes" id="UP000245999">
    <property type="component" value="Chromosome"/>
</dbReference>
<evidence type="ECO:0000313" key="2">
    <source>
        <dbReference type="Proteomes" id="UP000245999"/>
    </source>
</evidence>